<evidence type="ECO:0000256" key="1">
    <source>
        <dbReference type="ARBA" id="ARBA00022737"/>
    </source>
</evidence>
<feature type="non-terminal residue" evidence="4">
    <location>
        <position position="134"/>
    </location>
</feature>
<dbReference type="Pfam" id="PF13637">
    <property type="entry name" value="Ank_4"/>
    <property type="match status" value="1"/>
</dbReference>
<dbReference type="EMBL" id="CP001334">
    <property type="protein sequence ID" value="ACO67953.1"/>
    <property type="molecule type" value="Genomic_DNA"/>
</dbReference>
<dbReference type="KEGG" id="mis:MICPUN_88925"/>
<protein>
    <submittedName>
        <fullName evidence="4">Uncharacterized protein</fullName>
    </submittedName>
</protein>
<keyword evidence="1" id="KW-0677">Repeat</keyword>
<gene>
    <name evidence="4" type="ORF">MICPUN_88925</name>
</gene>
<feature type="repeat" description="ANK" evidence="3">
    <location>
        <begin position="76"/>
        <end position="108"/>
    </location>
</feature>
<dbReference type="GO" id="GO:0005737">
    <property type="term" value="C:cytoplasm"/>
    <property type="evidence" value="ECO:0007669"/>
    <property type="project" value="TreeGrafter"/>
</dbReference>
<dbReference type="Proteomes" id="UP000002009">
    <property type="component" value="Chromosome 16"/>
</dbReference>
<name>C1EJ06_MICCC</name>
<dbReference type="OrthoDB" id="539213at2759"/>
<keyword evidence="5" id="KW-1185">Reference proteome</keyword>
<dbReference type="PANTHER" id="PTHR24198">
    <property type="entry name" value="ANKYRIN REPEAT AND PROTEIN KINASE DOMAIN-CONTAINING PROTEIN"/>
    <property type="match status" value="1"/>
</dbReference>
<dbReference type="Pfam" id="PF00023">
    <property type="entry name" value="Ank"/>
    <property type="match status" value="1"/>
</dbReference>
<dbReference type="InParanoid" id="C1EJ06"/>
<proteinExistence type="predicted"/>
<dbReference type="eggNOG" id="KOG0504">
    <property type="taxonomic scope" value="Eukaryota"/>
</dbReference>
<dbReference type="GeneID" id="8249778"/>
<organism evidence="4 5">
    <name type="scientific">Micromonas commoda (strain RCC299 / NOUM17 / CCMP2709)</name>
    <name type="common">Picoplanktonic green alga</name>
    <dbReference type="NCBI Taxonomy" id="296587"/>
    <lineage>
        <taxon>Eukaryota</taxon>
        <taxon>Viridiplantae</taxon>
        <taxon>Chlorophyta</taxon>
        <taxon>Mamiellophyceae</taxon>
        <taxon>Mamiellales</taxon>
        <taxon>Mamiellaceae</taxon>
        <taxon>Micromonas</taxon>
    </lineage>
</organism>
<dbReference type="PROSITE" id="PS50297">
    <property type="entry name" value="ANK_REP_REGION"/>
    <property type="match status" value="1"/>
</dbReference>
<accession>C1EJ06</accession>
<dbReference type="RefSeq" id="XP_002506695.1">
    <property type="nucleotide sequence ID" value="XM_002506649.1"/>
</dbReference>
<dbReference type="AlphaFoldDB" id="C1EJ06"/>
<dbReference type="Gene3D" id="1.25.40.20">
    <property type="entry name" value="Ankyrin repeat-containing domain"/>
    <property type="match status" value="1"/>
</dbReference>
<dbReference type="PANTHER" id="PTHR24198:SF165">
    <property type="entry name" value="ANKYRIN REPEAT-CONTAINING PROTEIN-RELATED"/>
    <property type="match status" value="1"/>
</dbReference>
<evidence type="ECO:0000313" key="4">
    <source>
        <dbReference type="EMBL" id="ACO67953.1"/>
    </source>
</evidence>
<evidence type="ECO:0000256" key="3">
    <source>
        <dbReference type="PROSITE-ProRule" id="PRU00023"/>
    </source>
</evidence>
<dbReference type="InterPro" id="IPR002110">
    <property type="entry name" value="Ankyrin_rpt"/>
</dbReference>
<dbReference type="SMART" id="SM00248">
    <property type="entry name" value="ANK"/>
    <property type="match status" value="3"/>
</dbReference>
<keyword evidence="2 3" id="KW-0040">ANK repeat</keyword>
<reference evidence="4 5" key="1">
    <citation type="journal article" date="2009" name="Science">
        <title>Green evolution and dynamic adaptations revealed by genomes of the marine picoeukaryotes Micromonas.</title>
        <authorList>
            <person name="Worden A.Z."/>
            <person name="Lee J.H."/>
            <person name="Mock T."/>
            <person name="Rouze P."/>
            <person name="Simmons M.P."/>
            <person name="Aerts A.L."/>
            <person name="Allen A.E."/>
            <person name="Cuvelier M.L."/>
            <person name="Derelle E."/>
            <person name="Everett M.V."/>
            <person name="Foulon E."/>
            <person name="Grimwood J."/>
            <person name="Gundlach H."/>
            <person name="Henrissat B."/>
            <person name="Napoli C."/>
            <person name="McDonald S.M."/>
            <person name="Parker M.S."/>
            <person name="Rombauts S."/>
            <person name="Salamov A."/>
            <person name="Von Dassow P."/>
            <person name="Badger J.H."/>
            <person name="Coutinho P.M."/>
            <person name="Demir E."/>
            <person name="Dubchak I."/>
            <person name="Gentemann C."/>
            <person name="Eikrem W."/>
            <person name="Gready J.E."/>
            <person name="John U."/>
            <person name="Lanier W."/>
            <person name="Lindquist E.A."/>
            <person name="Lucas S."/>
            <person name="Mayer K.F."/>
            <person name="Moreau H."/>
            <person name="Not F."/>
            <person name="Otillar R."/>
            <person name="Panaud O."/>
            <person name="Pangilinan J."/>
            <person name="Paulsen I."/>
            <person name="Piegu B."/>
            <person name="Poliakov A."/>
            <person name="Robbens S."/>
            <person name="Schmutz J."/>
            <person name="Toulza E."/>
            <person name="Wyss T."/>
            <person name="Zelensky A."/>
            <person name="Zhou K."/>
            <person name="Armbrust E.V."/>
            <person name="Bhattacharya D."/>
            <person name="Goodenough U.W."/>
            <person name="Van de Peer Y."/>
            <person name="Grigoriev I.V."/>
        </authorList>
    </citation>
    <scope>NUCLEOTIDE SEQUENCE [LARGE SCALE GENOMIC DNA]</scope>
    <source>
        <strain evidence="5">RCC299 / NOUM17</strain>
    </source>
</reference>
<evidence type="ECO:0000256" key="2">
    <source>
        <dbReference type="ARBA" id="ARBA00023043"/>
    </source>
</evidence>
<dbReference type="PROSITE" id="PS50088">
    <property type="entry name" value="ANK_REPEAT"/>
    <property type="match status" value="1"/>
</dbReference>
<evidence type="ECO:0000313" key="5">
    <source>
        <dbReference type="Proteomes" id="UP000002009"/>
    </source>
</evidence>
<dbReference type="STRING" id="296587.C1EJ06"/>
<sequence length="134" mass="13863">MNLPAGFERRSNVVMAATVDGCAELLDWMLKNGGNPNATNRKGFTALGMAIEAGCLGATQVLRAAGALVGGMDTIKLLTVLHQAAEGGHHSIIRALARVGADVHARDGHGLTPLATAMLRGKWLAALELLRSGA</sequence>
<dbReference type="InterPro" id="IPR036770">
    <property type="entry name" value="Ankyrin_rpt-contain_sf"/>
</dbReference>
<dbReference type="SUPFAM" id="SSF48403">
    <property type="entry name" value="Ankyrin repeat"/>
    <property type="match status" value="1"/>
</dbReference>